<name>A0A8H5LGS9_9AGAR</name>
<dbReference type="GO" id="GO:0005662">
    <property type="term" value="C:DNA replication factor A complex"/>
    <property type="evidence" value="ECO:0007669"/>
    <property type="project" value="UniProtKB-ARBA"/>
</dbReference>
<comment type="subunit">
    <text evidence="9">Component of the heterotrimeric canonical replication protein A complex (RPA).</text>
</comment>
<feature type="domain" description="Replication factor-A protein 1 N-terminal" evidence="12">
    <location>
        <begin position="27"/>
        <end position="110"/>
    </location>
</feature>
<dbReference type="InterPro" id="IPR013955">
    <property type="entry name" value="Rep_factor-A_C"/>
</dbReference>
<evidence type="ECO:0000256" key="10">
    <source>
        <dbReference type="SAM" id="MobiDB-lite"/>
    </source>
</evidence>
<evidence type="ECO:0000256" key="4">
    <source>
        <dbReference type="ARBA" id="ARBA00022723"/>
    </source>
</evidence>
<evidence type="ECO:0000259" key="13">
    <source>
        <dbReference type="Pfam" id="PF08646"/>
    </source>
</evidence>
<keyword evidence="7 9" id="KW-0238">DNA-binding</keyword>
<evidence type="ECO:0000256" key="1">
    <source>
        <dbReference type="ARBA" id="ARBA00004123"/>
    </source>
</evidence>
<dbReference type="GO" id="GO:0006281">
    <property type="term" value="P:DNA repair"/>
    <property type="evidence" value="ECO:0007669"/>
    <property type="project" value="InterPro"/>
</dbReference>
<keyword evidence="8 9" id="KW-0539">Nucleus</keyword>
<dbReference type="InterPro" id="IPR012340">
    <property type="entry name" value="NA-bd_OB-fold"/>
</dbReference>
<feature type="compositionally biased region" description="Polar residues" evidence="10">
    <location>
        <begin position="144"/>
        <end position="160"/>
    </location>
</feature>
<dbReference type="Pfam" id="PF08646">
    <property type="entry name" value="Rep_fac-A_C"/>
    <property type="match status" value="1"/>
</dbReference>
<evidence type="ECO:0000313" key="15">
    <source>
        <dbReference type="EMBL" id="KAF5356589.1"/>
    </source>
</evidence>
<reference evidence="15 16" key="1">
    <citation type="journal article" date="2020" name="ISME J.">
        <title>Uncovering the hidden diversity of litter-decomposition mechanisms in mushroom-forming fungi.</title>
        <authorList>
            <person name="Floudas D."/>
            <person name="Bentzer J."/>
            <person name="Ahren D."/>
            <person name="Johansson T."/>
            <person name="Persson P."/>
            <person name="Tunlid A."/>
        </authorList>
    </citation>
    <scope>NUCLEOTIDE SEQUENCE [LARGE SCALE GENOMIC DNA]</scope>
    <source>
        <strain evidence="15 16">CBS 291.85</strain>
    </source>
</reference>
<dbReference type="CDD" id="cd04474">
    <property type="entry name" value="RPA1_DBD_A"/>
    <property type="match status" value="1"/>
</dbReference>
<dbReference type="SUPFAM" id="SSF50249">
    <property type="entry name" value="Nucleic acid-binding proteins"/>
    <property type="match status" value="4"/>
</dbReference>
<evidence type="ECO:0000256" key="2">
    <source>
        <dbReference type="ARBA" id="ARBA00005690"/>
    </source>
</evidence>
<dbReference type="GO" id="GO:0006260">
    <property type="term" value="P:DNA replication"/>
    <property type="evidence" value="ECO:0007669"/>
    <property type="project" value="UniProtKB-KW"/>
</dbReference>
<evidence type="ECO:0000256" key="3">
    <source>
        <dbReference type="ARBA" id="ARBA00022705"/>
    </source>
</evidence>
<dbReference type="InterPro" id="IPR004591">
    <property type="entry name" value="Rfa1"/>
</dbReference>
<dbReference type="Pfam" id="PF01336">
    <property type="entry name" value="tRNA_anti-codon"/>
    <property type="match status" value="1"/>
</dbReference>
<protein>
    <recommendedName>
        <fullName evidence="9">Replication protein A subunit</fullName>
    </recommendedName>
</protein>
<dbReference type="FunFam" id="2.40.50.140:FF:000090">
    <property type="entry name" value="Replication protein A subunit"/>
    <property type="match status" value="1"/>
</dbReference>
<dbReference type="CDD" id="cd04477">
    <property type="entry name" value="RPA1N"/>
    <property type="match status" value="1"/>
</dbReference>
<dbReference type="GO" id="GO:0007004">
    <property type="term" value="P:telomere maintenance via telomerase"/>
    <property type="evidence" value="ECO:0007669"/>
    <property type="project" value="UniProtKB-ARBA"/>
</dbReference>
<dbReference type="PANTHER" id="PTHR47165:SF4">
    <property type="entry name" value="OS03G0429900 PROTEIN"/>
    <property type="match status" value="1"/>
</dbReference>
<evidence type="ECO:0000256" key="7">
    <source>
        <dbReference type="ARBA" id="ARBA00023125"/>
    </source>
</evidence>
<dbReference type="CDD" id="cd04475">
    <property type="entry name" value="RPA1_DBD_B"/>
    <property type="match status" value="1"/>
</dbReference>
<comment type="subcellular location">
    <subcellularLocation>
        <location evidence="1 9">Nucleus</location>
    </subcellularLocation>
</comment>
<keyword evidence="6 9" id="KW-0862">Zinc</keyword>
<keyword evidence="16" id="KW-1185">Reference proteome</keyword>
<dbReference type="Pfam" id="PF16900">
    <property type="entry name" value="REPA_OB_2"/>
    <property type="match status" value="1"/>
</dbReference>
<dbReference type="GO" id="GO:0006310">
    <property type="term" value="P:DNA recombination"/>
    <property type="evidence" value="ECO:0007669"/>
    <property type="project" value="InterPro"/>
</dbReference>
<dbReference type="NCBIfam" id="TIGR00617">
    <property type="entry name" value="rpa1"/>
    <property type="match status" value="1"/>
</dbReference>
<feature type="domain" description="OB" evidence="11">
    <location>
        <begin position="179"/>
        <end position="255"/>
    </location>
</feature>
<dbReference type="Pfam" id="PF04057">
    <property type="entry name" value="Rep-A_N"/>
    <property type="match status" value="1"/>
</dbReference>
<evidence type="ECO:0000259" key="12">
    <source>
        <dbReference type="Pfam" id="PF04057"/>
    </source>
</evidence>
<evidence type="ECO:0000259" key="14">
    <source>
        <dbReference type="Pfam" id="PF16900"/>
    </source>
</evidence>
<feature type="domain" description="Replication factor A C-terminal" evidence="13">
    <location>
        <begin position="447"/>
        <end position="589"/>
    </location>
</feature>
<gene>
    <name evidence="15" type="ORF">D9758_008222</name>
</gene>
<dbReference type="Proteomes" id="UP000559256">
    <property type="component" value="Unassembled WGS sequence"/>
</dbReference>
<dbReference type="GO" id="GO:0008270">
    <property type="term" value="F:zinc ion binding"/>
    <property type="evidence" value="ECO:0007669"/>
    <property type="project" value="UniProtKB-KW"/>
</dbReference>
<organism evidence="15 16">
    <name type="scientific">Tetrapyrgos nigripes</name>
    <dbReference type="NCBI Taxonomy" id="182062"/>
    <lineage>
        <taxon>Eukaryota</taxon>
        <taxon>Fungi</taxon>
        <taxon>Dikarya</taxon>
        <taxon>Basidiomycota</taxon>
        <taxon>Agaricomycotina</taxon>
        <taxon>Agaricomycetes</taxon>
        <taxon>Agaricomycetidae</taxon>
        <taxon>Agaricales</taxon>
        <taxon>Marasmiineae</taxon>
        <taxon>Marasmiaceae</taxon>
        <taxon>Tetrapyrgos</taxon>
    </lineage>
</organism>
<dbReference type="AlphaFoldDB" id="A0A8H5LGS9"/>
<dbReference type="InterPro" id="IPR004365">
    <property type="entry name" value="NA-bd_OB_tRNA"/>
</dbReference>
<dbReference type="FunFam" id="2.40.50.140:FF:000041">
    <property type="entry name" value="Replication protein A subunit"/>
    <property type="match status" value="1"/>
</dbReference>
<evidence type="ECO:0000256" key="8">
    <source>
        <dbReference type="ARBA" id="ARBA00023242"/>
    </source>
</evidence>
<comment type="function">
    <text evidence="9">As part of the replication protein A (RPA/RP-A), a single-stranded DNA-binding heterotrimeric complex, may play an essential role in DNA replication, recombination and repair. Binds and stabilizes single-stranded DNA intermediates, preventing complementary DNA reannealing and recruiting different proteins involved in DNA metabolism.</text>
</comment>
<dbReference type="FunFam" id="2.40.50.140:FF:000064">
    <property type="entry name" value="Replication protein A subunit"/>
    <property type="match status" value="1"/>
</dbReference>
<evidence type="ECO:0000259" key="11">
    <source>
        <dbReference type="Pfam" id="PF01336"/>
    </source>
</evidence>
<dbReference type="CDD" id="cd04476">
    <property type="entry name" value="RPA1_DBD_C"/>
    <property type="match status" value="1"/>
</dbReference>
<dbReference type="InterPro" id="IPR047192">
    <property type="entry name" value="Euk_RPA1_DBD_C"/>
</dbReference>
<keyword evidence="5 9" id="KW-0863">Zinc-finger</keyword>
<dbReference type="EMBL" id="JAACJM010000054">
    <property type="protein sequence ID" value="KAF5356589.1"/>
    <property type="molecule type" value="Genomic_DNA"/>
</dbReference>
<dbReference type="GO" id="GO:0000781">
    <property type="term" value="C:chromosome, telomeric region"/>
    <property type="evidence" value="ECO:0007669"/>
    <property type="project" value="UniProtKB-ARBA"/>
</dbReference>
<feature type="domain" description="Replication protein A OB" evidence="14">
    <location>
        <begin position="279"/>
        <end position="377"/>
    </location>
</feature>
<dbReference type="OrthoDB" id="1751331at2759"/>
<comment type="caution">
    <text evidence="15">The sequence shown here is derived from an EMBL/GenBank/DDBJ whole genome shotgun (WGS) entry which is preliminary data.</text>
</comment>
<evidence type="ECO:0000313" key="16">
    <source>
        <dbReference type="Proteomes" id="UP000559256"/>
    </source>
</evidence>
<proteinExistence type="inferred from homology"/>
<accession>A0A8H5LGS9</accession>
<dbReference type="GO" id="GO:0003677">
    <property type="term" value="F:DNA binding"/>
    <property type="evidence" value="ECO:0007669"/>
    <property type="project" value="UniProtKB-KW"/>
</dbReference>
<dbReference type="InterPro" id="IPR031657">
    <property type="entry name" value="REPA_OB_2"/>
</dbReference>
<dbReference type="InterPro" id="IPR007199">
    <property type="entry name" value="Rep_factor-A_N"/>
</dbReference>
<dbReference type="PANTHER" id="PTHR47165">
    <property type="entry name" value="OS03G0429900 PROTEIN"/>
    <property type="match status" value="1"/>
</dbReference>
<comment type="similarity">
    <text evidence="2 9">Belongs to the replication factor A protein 1 family.</text>
</comment>
<evidence type="ECO:0000256" key="5">
    <source>
        <dbReference type="ARBA" id="ARBA00022771"/>
    </source>
</evidence>
<keyword evidence="4 9" id="KW-0479">Metal-binding</keyword>
<sequence length="604" mass="68493">MAHELEEGVCAHLAAATSRKDILFTTPHVLQVLAVKKIGTENSSSSTDRFRVILSDGKYFTQAILAIQLNYLIYEHTIDKHTIIRTVRMSCKFVRQDKKLLILKRLSVVGQPKEIIGEPTAIASAEESGSKPPSALRTPALQKPAQSTSNGSGYNQPATKNAKNSWLPIEVLNPYQNSWTIKARCTQKSDWRPWSNNKGKLFNVTLKDETGEIRGTAFDETLYPKFEEGKVYFISKAKVQLVKKKFSKFTHDYELTFERNTEIEECTDSPMVKYNFVSLSDLQNLEKDRTCDVVAIVTDVGEITTITAKRTQKELKKRELTLVDKSGYATRFTLWGREAETFHTDEPNPVVALKGVKVGDFRGKNLSMVSSSVMNLNPDIQEASALREWYHTSRRDQSFQSHTSTSGSFSGGGGGGFRREELKYITDMERDSKVLKESPQDKVKPLYFSIRATIMRLKADSIAYPACKTPGCNKKVIQNGDVWTGDKCNKSHDGPSWSYRITMACSDPTAQVRLQGFNDIGEAIFERKADELMYMKEADKGSYNFIMHHIICKTYNFLIRAKSEQYRGFNLLRYGVVGVSKPDWKEESRFFLERLHSAWGQQDL</sequence>
<dbReference type="Gene3D" id="2.40.50.140">
    <property type="entry name" value="Nucleic acid-binding proteins"/>
    <property type="match status" value="4"/>
</dbReference>
<evidence type="ECO:0000256" key="6">
    <source>
        <dbReference type="ARBA" id="ARBA00022833"/>
    </source>
</evidence>
<feature type="region of interest" description="Disordered" evidence="10">
    <location>
        <begin position="121"/>
        <end position="160"/>
    </location>
</feature>
<keyword evidence="3 9" id="KW-0235">DNA replication</keyword>
<evidence type="ECO:0000256" key="9">
    <source>
        <dbReference type="RuleBase" id="RU364130"/>
    </source>
</evidence>